<organism evidence="1">
    <name type="scientific">Hexamita inflata</name>
    <dbReference type="NCBI Taxonomy" id="28002"/>
    <lineage>
        <taxon>Eukaryota</taxon>
        <taxon>Metamonada</taxon>
        <taxon>Diplomonadida</taxon>
        <taxon>Hexamitidae</taxon>
        <taxon>Hexamitinae</taxon>
        <taxon>Hexamita</taxon>
    </lineage>
</organism>
<dbReference type="EMBL" id="CATOUU010000116">
    <property type="protein sequence ID" value="CAI9916918.1"/>
    <property type="molecule type" value="Genomic_DNA"/>
</dbReference>
<protein>
    <submittedName>
        <fullName evidence="2">Hypothetical_protein</fullName>
    </submittedName>
</protein>
<dbReference type="Proteomes" id="UP001642409">
    <property type="component" value="Unassembled WGS sequence"/>
</dbReference>
<reference evidence="1" key="1">
    <citation type="submission" date="2023-06" db="EMBL/GenBank/DDBJ databases">
        <authorList>
            <person name="Kurt Z."/>
        </authorList>
    </citation>
    <scope>NUCLEOTIDE SEQUENCE</scope>
</reference>
<evidence type="ECO:0000313" key="3">
    <source>
        <dbReference type="Proteomes" id="UP001642409"/>
    </source>
</evidence>
<name>A0AA86TM24_9EUKA</name>
<evidence type="ECO:0000313" key="2">
    <source>
        <dbReference type="EMBL" id="CAL6082014.1"/>
    </source>
</evidence>
<keyword evidence="3" id="KW-1185">Reference proteome</keyword>
<evidence type="ECO:0000313" key="1">
    <source>
        <dbReference type="EMBL" id="CAI9916918.1"/>
    </source>
</evidence>
<proteinExistence type="predicted"/>
<gene>
    <name evidence="1" type="ORF">HINF_LOCUS4563</name>
    <name evidence="2" type="ORF">HINF_LOCUS60806</name>
</gene>
<reference evidence="2 3" key="2">
    <citation type="submission" date="2024-07" db="EMBL/GenBank/DDBJ databases">
        <authorList>
            <person name="Akdeniz Z."/>
        </authorList>
    </citation>
    <scope>NUCLEOTIDE SEQUENCE [LARGE SCALE GENOMIC DNA]</scope>
</reference>
<sequence>MKSNNSVQITFLFENSPVTLSSNSLQVVLKLAKILKQQGIVPEQNQQILQFKCMDIMTQYSLSAPLFISQNDNRVHIPDNTRVLTADTERKNISQIFTQPTQKQQQASQNIDSTKNAYKEFQIELQKLVIIHFTQNPSELRQQAFQMNIDLVNPSADLIQHVVQKFIEQLTKLNDSATVVGPRNAFLNQEEE</sequence>
<accession>A0AA86TM24</accession>
<dbReference type="AlphaFoldDB" id="A0AA86TM24"/>
<comment type="caution">
    <text evidence="1">The sequence shown here is derived from an EMBL/GenBank/DDBJ whole genome shotgun (WGS) entry which is preliminary data.</text>
</comment>
<dbReference type="EMBL" id="CAXDID020000359">
    <property type="protein sequence ID" value="CAL6082014.1"/>
    <property type="molecule type" value="Genomic_DNA"/>
</dbReference>